<dbReference type="AlphaFoldDB" id="A0ABD3H4I3"/>
<feature type="domain" description="CENP-V/GFA" evidence="4">
    <location>
        <begin position="1"/>
        <end position="92"/>
    </location>
</feature>
<dbReference type="EMBL" id="JBJQOH010000006">
    <property type="protein sequence ID" value="KAL3685074.1"/>
    <property type="molecule type" value="Genomic_DNA"/>
</dbReference>
<evidence type="ECO:0000256" key="3">
    <source>
        <dbReference type="ARBA" id="ARBA00022833"/>
    </source>
</evidence>
<accession>A0ABD3H4I3</accession>
<dbReference type="InterPro" id="IPR011057">
    <property type="entry name" value="Mss4-like_sf"/>
</dbReference>
<keyword evidence="6" id="KW-1185">Reference proteome</keyword>
<keyword evidence="2" id="KW-0479">Metal-binding</keyword>
<dbReference type="InterPro" id="IPR052355">
    <property type="entry name" value="CENP-V-like"/>
</dbReference>
<dbReference type="Proteomes" id="UP001633002">
    <property type="component" value="Unassembled WGS sequence"/>
</dbReference>
<evidence type="ECO:0000256" key="2">
    <source>
        <dbReference type="ARBA" id="ARBA00022723"/>
    </source>
</evidence>
<keyword evidence="3" id="KW-0862">Zinc</keyword>
<dbReference type="GO" id="GO:0046872">
    <property type="term" value="F:metal ion binding"/>
    <property type="evidence" value="ECO:0007669"/>
    <property type="project" value="UniProtKB-KW"/>
</dbReference>
<dbReference type="Gene3D" id="2.170.150.70">
    <property type="match status" value="1"/>
</dbReference>
<dbReference type="InterPro" id="IPR006913">
    <property type="entry name" value="CENP-V/GFA"/>
</dbReference>
<dbReference type="PROSITE" id="PS51891">
    <property type="entry name" value="CENP_V_GFA"/>
    <property type="match status" value="1"/>
</dbReference>
<sequence length="106" mass="12282">MESKEELVIHSGGCHCKRVRWKFELEEGSEQWLTLYTFETHQAKHLFCKVCGICSFYTPRSNTDGRAVTVRCVDPGTIEILEIRTFDGQNWEESYTKTNIAAMTKE</sequence>
<protein>
    <recommendedName>
        <fullName evidence="4">CENP-V/GFA domain-containing protein</fullName>
    </recommendedName>
</protein>
<comment type="caution">
    <text evidence="5">The sequence shown here is derived from an EMBL/GenBank/DDBJ whole genome shotgun (WGS) entry which is preliminary data.</text>
</comment>
<name>A0ABD3H4I3_9MARC</name>
<dbReference type="SUPFAM" id="SSF51316">
    <property type="entry name" value="Mss4-like"/>
    <property type="match status" value="1"/>
</dbReference>
<reference evidence="5 6" key="1">
    <citation type="submission" date="2024-09" db="EMBL/GenBank/DDBJ databases">
        <title>Chromosome-scale assembly of Riccia sorocarpa.</title>
        <authorList>
            <person name="Paukszto L."/>
        </authorList>
    </citation>
    <scope>NUCLEOTIDE SEQUENCE [LARGE SCALE GENOMIC DNA]</scope>
    <source>
        <strain evidence="5">LP-2024</strain>
        <tissue evidence="5">Aerial parts of the thallus</tissue>
    </source>
</reference>
<organism evidence="5 6">
    <name type="scientific">Riccia sorocarpa</name>
    <dbReference type="NCBI Taxonomy" id="122646"/>
    <lineage>
        <taxon>Eukaryota</taxon>
        <taxon>Viridiplantae</taxon>
        <taxon>Streptophyta</taxon>
        <taxon>Embryophyta</taxon>
        <taxon>Marchantiophyta</taxon>
        <taxon>Marchantiopsida</taxon>
        <taxon>Marchantiidae</taxon>
        <taxon>Marchantiales</taxon>
        <taxon>Ricciaceae</taxon>
        <taxon>Riccia</taxon>
    </lineage>
</organism>
<evidence type="ECO:0000256" key="1">
    <source>
        <dbReference type="ARBA" id="ARBA00005495"/>
    </source>
</evidence>
<comment type="similarity">
    <text evidence="1">Belongs to the Gfa family.</text>
</comment>
<evidence type="ECO:0000313" key="5">
    <source>
        <dbReference type="EMBL" id="KAL3685074.1"/>
    </source>
</evidence>
<gene>
    <name evidence="5" type="ORF">R1sor_003096</name>
</gene>
<dbReference type="PANTHER" id="PTHR28620:SF1">
    <property type="entry name" value="CENP-V_GFA DOMAIN-CONTAINING PROTEIN"/>
    <property type="match status" value="1"/>
</dbReference>
<proteinExistence type="inferred from homology"/>
<evidence type="ECO:0000313" key="6">
    <source>
        <dbReference type="Proteomes" id="UP001633002"/>
    </source>
</evidence>
<evidence type="ECO:0000259" key="4">
    <source>
        <dbReference type="PROSITE" id="PS51891"/>
    </source>
</evidence>
<dbReference type="PANTHER" id="PTHR28620">
    <property type="entry name" value="CENTROMERE PROTEIN V"/>
    <property type="match status" value="1"/>
</dbReference>